<feature type="compositionally biased region" description="Basic and acidic residues" evidence="1">
    <location>
        <begin position="27"/>
        <end position="56"/>
    </location>
</feature>
<organism evidence="2 3">
    <name type="scientific">Lipingzhangella rawalii</name>
    <dbReference type="NCBI Taxonomy" id="2055835"/>
    <lineage>
        <taxon>Bacteria</taxon>
        <taxon>Bacillati</taxon>
        <taxon>Actinomycetota</taxon>
        <taxon>Actinomycetes</taxon>
        <taxon>Streptosporangiales</taxon>
        <taxon>Nocardiopsidaceae</taxon>
        <taxon>Lipingzhangella</taxon>
    </lineage>
</organism>
<accession>A0ABU2H1P2</accession>
<keyword evidence="3" id="KW-1185">Reference proteome</keyword>
<sequence length="133" mass="15394">MLGWDRAGSAQEQHAQDRQLAEQLPDLLDRARAAEQELRAHREREGHPGRSDPQRDRELAFELDAALTDAMRAAYAAERVAVGVRGYTDRIYRRRQLAKPRVRWATRLAERLLTLREEHRLHGITRVPRDLAA</sequence>
<comment type="caution">
    <text evidence="2">The sequence shown here is derived from an EMBL/GenBank/DDBJ whole genome shotgun (WGS) entry which is preliminary data.</text>
</comment>
<name>A0ABU2H1P2_9ACTN</name>
<reference evidence="3" key="1">
    <citation type="submission" date="2023-07" db="EMBL/GenBank/DDBJ databases">
        <title>Novel species in the genus Lipingzhangella isolated from Sambhar Salt Lake.</title>
        <authorList>
            <person name="Jiya N."/>
            <person name="Kajale S."/>
            <person name="Sharma A."/>
        </authorList>
    </citation>
    <scope>NUCLEOTIDE SEQUENCE [LARGE SCALE GENOMIC DNA]</scope>
    <source>
        <strain evidence="3">LS1_29</strain>
    </source>
</reference>
<feature type="region of interest" description="Disordered" evidence="1">
    <location>
        <begin position="1"/>
        <end position="56"/>
    </location>
</feature>
<gene>
    <name evidence="2" type="ORF">RIF23_02745</name>
</gene>
<dbReference type="EMBL" id="JAVLVT010000001">
    <property type="protein sequence ID" value="MDS1269211.1"/>
    <property type="molecule type" value="Genomic_DNA"/>
</dbReference>
<evidence type="ECO:0000313" key="2">
    <source>
        <dbReference type="EMBL" id="MDS1269211.1"/>
    </source>
</evidence>
<evidence type="ECO:0000256" key="1">
    <source>
        <dbReference type="SAM" id="MobiDB-lite"/>
    </source>
</evidence>
<protein>
    <submittedName>
        <fullName evidence="2">Uncharacterized protein</fullName>
    </submittedName>
</protein>
<proteinExistence type="predicted"/>
<dbReference type="Proteomes" id="UP001250214">
    <property type="component" value="Unassembled WGS sequence"/>
</dbReference>
<evidence type="ECO:0000313" key="3">
    <source>
        <dbReference type="Proteomes" id="UP001250214"/>
    </source>
</evidence>